<protein>
    <submittedName>
        <fullName evidence="6">Transcriptional regulator, Crp/Fnr family</fullName>
    </submittedName>
</protein>
<dbReference type="Pfam" id="PF00027">
    <property type="entry name" value="cNMP_binding"/>
    <property type="match status" value="1"/>
</dbReference>
<evidence type="ECO:0000256" key="3">
    <source>
        <dbReference type="ARBA" id="ARBA00023163"/>
    </source>
</evidence>
<dbReference type="InterPro" id="IPR036388">
    <property type="entry name" value="WH-like_DNA-bd_sf"/>
</dbReference>
<keyword evidence="2" id="KW-0238">DNA-binding</keyword>
<dbReference type="GO" id="GO:0005829">
    <property type="term" value="C:cytosol"/>
    <property type="evidence" value="ECO:0007669"/>
    <property type="project" value="TreeGrafter"/>
</dbReference>
<dbReference type="InterPro" id="IPR000595">
    <property type="entry name" value="cNMP-bd_dom"/>
</dbReference>
<evidence type="ECO:0000256" key="1">
    <source>
        <dbReference type="ARBA" id="ARBA00023015"/>
    </source>
</evidence>
<dbReference type="Pfam" id="PF13545">
    <property type="entry name" value="HTH_Crp_2"/>
    <property type="match status" value="1"/>
</dbReference>
<dbReference type="SMART" id="SM00419">
    <property type="entry name" value="HTH_CRP"/>
    <property type="match status" value="1"/>
</dbReference>
<dbReference type="SUPFAM" id="SSF46785">
    <property type="entry name" value="Winged helix' DNA-binding domain"/>
    <property type="match status" value="1"/>
</dbReference>
<dbReference type="PANTHER" id="PTHR24567">
    <property type="entry name" value="CRP FAMILY TRANSCRIPTIONAL REGULATORY PROTEIN"/>
    <property type="match status" value="1"/>
</dbReference>
<feature type="domain" description="HTH crp-type" evidence="5">
    <location>
        <begin position="156"/>
        <end position="229"/>
    </location>
</feature>
<dbReference type="PROSITE" id="PS50042">
    <property type="entry name" value="CNMP_BINDING_3"/>
    <property type="match status" value="1"/>
</dbReference>
<dbReference type="FunFam" id="1.10.10.10:FF:000028">
    <property type="entry name" value="Fumarate/nitrate reduction transcriptional regulator Fnr"/>
    <property type="match status" value="1"/>
</dbReference>
<dbReference type="InterPro" id="IPR050397">
    <property type="entry name" value="Env_Response_Regulators"/>
</dbReference>
<dbReference type="Gene3D" id="1.10.10.10">
    <property type="entry name" value="Winged helix-like DNA-binding domain superfamily/Winged helix DNA-binding domain"/>
    <property type="match status" value="1"/>
</dbReference>
<keyword evidence="1" id="KW-0805">Transcription regulation</keyword>
<dbReference type="AlphaFoldDB" id="A0A6S6SDC4"/>
<dbReference type="InterPro" id="IPR018490">
    <property type="entry name" value="cNMP-bd_dom_sf"/>
</dbReference>
<dbReference type="GO" id="GO:0003677">
    <property type="term" value="F:DNA binding"/>
    <property type="evidence" value="ECO:0007669"/>
    <property type="project" value="UniProtKB-KW"/>
</dbReference>
<dbReference type="EMBL" id="CACVAV010000011">
    <property type="protein sequence ID" value="CAA6800818.1"/>
    <property type="molecule type" value="Genomic_DNA"/>
</dbReference>
<evidence type="ECO:0000259" key="5">
    <source>
        <dbReference type="PROSITE" id="PS51063"/>
    </source>
</evidence>
<dbReference type="PROSITE" id="PS51063">
    <property type="entry name" value="HTH_CRP_2"/>
    <property type="match status" value="1"/>
</dbReference>
<evidence type="ECO:0000313" key="6">
    <source>
        <dbReference type="EMBL" id="CAA6800818.1"/>
    </source>
</evidence>
<dbReference type="SMART" id="SM00100">
    <property type="entry name" value="cNMP"/>
    <property type="match status" value="1"/>
</dbReference>
<feature type="domain" description="Cyclic nucleotide-binding" evidence="4">
    <location>
        <begin position="22"/>
        <end position="92"/>
    </location>
</feature>
<name>A0A6S6SDC4_9GAMM</name>
<sequence>MTILNKKPRVECGNCSLSAFCLPQGLTKSELEQVELAIERTIKFSKKEYLFRCNDPQRAIYAVKSGAVKVSVSTVEGGEQILGFYLPGDLLGFDAMARGEHICDAQALDDTLVCEMKVDNLDKLCAEFATLRQQMMRQMGQEIERDHKLLLSLGQMRTEERLATFLVSISERNKLRGFAVCEFNLPMPRIYLASYLGMAVETLSRMFSRLQADGIIKVKQRLIIIEDIDALYGLAHRNCQKEAEAGAETINFTP</sequence>
<reference evidence="6" key="1">
    <citation type="submission" date="2020-01" db="EMBL/GenBank/DDBJ databases">
        <authorList>
            <person name="Meier V. D."/>
            <person name="Meier V D."/>
        </authorList>
    </citation>
    <scope>NUCLEOTIDE SEQUENCE</scope>
    <source>
        <strain evidence="6">HLG_WM_MAG_08</strain>
    </source>
</reference>
<gene>
    <name evidence="6" type="ORF">HELGO_WM27976</name>
</gene>
<evidence type="ECO:0000256" key="2">
    <source>
        <dbReference type="ARBA" id="ARBA00023125"/>
    </source>
</evidence>
<dbReference type="SUPFAM" id="SSF51206">
    <property type="entry name" value="cAMP-binding domain-like"/>
    <property type="match status" value="1"/>
</dbReference>
<dbReference type="InterPro" id="IPR036390">
    <property type="entry name" value="WH_DNA-bd_sf"/>
</dbReference>
<dbReference type="InterPro" id="IPR014710">
    <property type="entry name" value="RmlC-like_jellyroll"/>
</dbReference>
<evidence type="ECO:0000259" key="4">
    <source>
        <dbReference type="PROSITE" id="PS50042"/>
    </source>
</evidence>
<accession>A0A6S6SDC4</accession>
<organism evidence="6">
    <name type="scientific">uncultured Thiotrichaceae bacterium</name>
    <dbReference type="NCBI Taxonomy" id="298394"/>
    <lineage>
        <taxon>Bacteria</taxon>
        <taxon>Pseudomonadati</taxon>
        <taxon>Pseudomonadota</taxon>
        <taxon>Gammaproteobacteria</taxon>
        <taxon>Thiotrichales</taxon>
        <taxon>Thiotrichaceae</taxon>
        <taxon>environmental samples</taxon>
    </lineage>
</organism>
<proteinExistence type="predicted"/>
<dbReference type="NCBIfam" id="NF008365">
    <property type="entry name" value="PRK11161.1"/>
    <property type="match status" value="1"/>
</dbReference>
<dbReference type="CDD" id="cd00038">
    <property type="entry name" value="CAP_ED"/>
    <property type="match status" value="1"/>
</dbReference>
<dbReference type="PRINTS" id="PR00034">
    <property type="entry name" value="HTHCRP"/>
</dbReference>
<keyword evidence="3" id="KW-0804">Transcription</keyword>
<dbReference type="Gene3D" id="2.60.120.10">
    <property type="entry name" value="Jelly Rolls"/>
    <property type="match status" value="1"/>
</dbReference>
<dbReference type="PANTHER" id="PTHR24567:SF75">
    <property type="entry name" value="FUMARATE AND NITRATE REDUCTION REGULATORY PROTEIN"/>
    <property type="match status" value="1"/>
</dbReference>
<dbReference type="InterPro" id="IPR012318">
    <property type="entry name" value="HTH_CRP"/>
</dbReference>
<dbReference type="GO" id="GO:0003700">
    <property type="term" value="F:DNA-binding transcription factor activity"/>
    <property type="evidence" value="ECO:0007669"/>
    <property type="project" value="TreeGrafter"/>
</dbReference>